<evidence type="ECO:0000313" key="3">
    <source>
        <dbReference type="Proteomes" id="UP000799423"/>
    </source>
</evidence>
<dbReference type="InterPro" id="IPR013240">
    <property type="entry name" value="DNA-dir_RNA_pol1_su_RPA34"/>
</dbReference>
<reference evidence="2" key="1">
    <citation type="submission" date="2020-01" db="EMBL/GenBank/DDBJ databases">
        <authorList>
            <consortium name="DOE Joint Genome Institute"/>
            <person name="Haridas S."/>
            <person name="Albert R."/>
            <person name="Binder M."/>
            <person name="Bloem J."/>
            <person name="Labutti K."/>
            <person name="Salamov A."/>
            <person name="Andreopoulos B."/>
            <person name="Baker S.E."/>
            <person name="Barry K."/>
            <person name="Bills G."/>
            <person name="Bluhm B.H."/>
            <person name="Cannon C."/>
            <person name="Castanera R."/>
            <person name="Culley D.E."/>
            <person name="Daum C."/>
            <person name="Ezra D."/>
            <person name="Gonzalez J.B."/>
            <person name="Henrissat B."/>
            <person name="Kuo A."/>
            <person name="Liang C."/>
            <person name="Lipzen A."/>
            <person name="Lutzoni F."/>
            <person name="Magnuson J."/>
            <person name="Mondo S."/>
            <person name="Nolan M."/>
            <person name="Ohm R."/>
            <person name="Pangilinan J."/>
            <person name="Park H.-J."/>
            <person name="Ramirez L."/>
            <person name="Alfaro M."/>
            <person name="Sun H."/>
            <person name="Tritt A."/>
            <person name="Yoshinaga Y."/>
            <person name="Zwiers L.-H."/>
            <person name="Turgeon B.G."/>
            <person name="Goodwin S.B."/>
            <person name="Spatafora J.W."/>
            <person name="Crous P.W."/>
            <person name="Grigoriev I.V."/>
        </authorList>
    </citation>
    <scope>NUCLEOTIDE SEQUENCE</scope>
    <source>
        <strain evidence="2">IPT5</strain>
    </source>
</reference>
<feature type="compositionally biased region" description="Polar residues" evidence="1">
    <location>
        <begin position="117"/>
        <end position="126"/>
    </location>
</feature>
<feature type="region of interest" description="Disordered" evidence="1">
    <location>
        <begin position="325"/>
        <end position="419"/>
    </location>
</feature>
<sequence length="419" mass="44991">MKEVKRTPVPLPGSKSKAKQKDAPSRPQLSQEIVDSDDSSNESVPQPKTSNKPQTTIAIHTPDGAFKKPKEKPKKKPGAKSKDALKAASVSKTAPKKSVPESVVVSSSFEESDDSTAPANNGQTEDVLSESSSDSSSDESEAEASSQFHKTSTQEQAVRNSITQSLAVDFQPAQPYVPPKGFNPIPLNDRTTSTSASIFDNLDSKQVWHITAPVGVSLKDLDKLPLDKVFGGQTILTHKGTDYGFSQIEKSEDTTREVLVPGKTGLQAVSARISQTLHLQAAVRLPELSNKQADMNTGSEAAASITRSTIRTPRAQVTGLKMRFLPSGFGGEATGTIGDSDDEMEAPTGTAGLGMPNGLNLPSRRKEKRKHADVNGSEAVEAPSKKSKKHKSVEDVKRKEERRAKKEKRRAQDEASANS</sequence>
<dbReference type="Proteomes" id="UP000799423">
    <property type="component" value="Unassembled WGS sequence"/>
</dbReference>
<dbReference type="AlphaFoldDB" id="A0A6A7ATB8"/>
<protein>
    <submittedName>
        <fullName evidence="2">Uncharacterized protein</fullName>
    </submittedName>
</protein>
<dbReference type="OrthoDB" id="76224at2759"/>
<dbReference type="InterPro" id="IPR053263">
    <property type="entry name" value="Euk_RPA34_RNAP_subunit"/>
</dbReference>
<feature type="compositionally biased region" description="Polar residues" evidence="1">
    <location>
        <begin position="147"/>
        <end position="159"/>
    </location>
</feature>
<dbReference type="PANTHER" id="PTHR28155">
    <property type="entry name" value="ACR243WP"/>
    <property type="match status" value="1"/>
</dbReference>
<feature type="compositionally biased region" description="Basic and acidic residues" evidence="1">
    <location>
        <begin position="392"/>
        <end position="404"/>
    </location>
</feature>
<keyword evidence="3" id="KW-1185">Reference proteome</keyword>
<feature type="region of interest" description="Disordered" evidence="1">
    <location>
        <begin position="1"/>
        <end position="159"/>
    </location>
</feature>
<evidence type="ECO:0000256" key="1">
    <source>
        <dbReference type="SAM" id="MobiDB-lite"/>
    </source>
</evidence>
<dbReference type="GO" id="GO:0006360">
    <property type="term" value="P:transcription by RNA polymerase I"/>
    <property type="evidence" value="ECO:0007669"/>
    <property type="project" value="InterPro"/>
</dbReference>
<feature type="compositionally biased region" description="Polar residues" evidence="1">
    <location>
        <begin position="41"/>
        <end position="58"/>
    </location>
</feature>
<name>A0A6A7ATB8_9PLEO</name>
<feature type="compositionally biased region" description="Low complexity" evidence="1">
    <location>
        <begin position="100"/>
        <end position="109"/>
    </location>
</feature>
<dbReference type="EMBL" id="MU006339">
    <property type="protein sequence ID" value="KAF2846004.1"/>
    <property type="molecule type" value="Genomic_DNA"/>
</dbReference>
<proteinExistence type="predicted"/>
<dbReference type="Pfam" id="PF08208">
    <property type="entry name" value="RNA_polI_A34"/>
    <property type="match status" value="1"/>
</dbReference>
<dbReference type="PANTHER" id="PTHR28155:SF1">
    <property type="entry name" value="DNA-DIRECTED RNA POLYMERASE I SUBUNIT RPA34.5-DOMAIN-CONTAINING PROTEIN"/>
    <property type="match status" value="1"/>
</dbReference>
<feature type="compositionally biased region" description="Basic residues" evidence="1">
    <location>
        <begin position="67"/>
        <end position="79"/>
    </location>
</feature>
<organism evidence="2 3">
    <name type="scientific">Plenodomus tracheiphilus IPT5</name>
    <dbReference type="NCBI Taxonomy" id="1408161"/>
    <lineage>
        <taxon>Eukaryota</taxon>
        <taxon>Fungi</taxon>
        <taxon>Dikarya</taxon>
        <taxon>Ascomycota</taxon>
        <taxon>Pezizomycotina</taxon>
        <taxon>Dothideomycetes</taxon>
        <taxon>Pleosporomycetidae</taxon>
        <taxon>Pleosporales</taxon>
        <taxon>Pleosporineae</taxon>
        <taxon>Leptosphaeriaceae</taxon>
        <taxon>Plenodomus</taxon>
    </lineage>
</organism>
<evidence type="ECO:0000313" key="2">
    <source>
        <dbReference type="EMBL" id="KAF2846004.1"/>
    </source>
</evidence>
<gene>
    <name evidence="2" type="ORF">T440DRAFT_472166</name>
</gene>
<accession>A0A6A7ATB8</accession>
<dbReference type="Gene3D" id="6.20.250.70">
    <property type="match status" value="1"/>
</dbReference>